<feature type="region of interest" description="Disordered" evidence="5">
    <location>
        <begin position="1"/>
        <end position="340"/>
    </location>
</feature>
<dbReference type="FunFam" id="3.40.309.10:FF:000012">
    <property type="entry name" value="Betaine aldehyde dehydrogenase"/>
    <property type="match status" value="1"/>
</dbReference>
<reference evidence="8 9" key="1">
    <citation type="journal article" date="2020" name="ISME J.">
        <title>Uncovering the hidden diversity of litter-decomposition mechanisms in mushroom-forming fungi.</title>
        <authorList>
            <person name="Floudas D."/>
            <person name="Bentzer J."/>
            <person name="Ahren D."/>
            <person name="Johansson T."/>
            <person name="Persson P."/>
            <person name="Tunlid A."/>
        </authorList>
    </citation>
    <scope>NUCLEOTIDE SEQUENCE [LARGE SCALE GENOMIC DNA]</scope>
    <source>
        <strain evidence="8 9">CBS 406.79</strain>
    </source>
</reference>
<dbReference type="AlphaFoldDB" id="A0A8H5M219"/>
<dbReference type="EMBL" id="JAACJN010000082">
    <property type="protein sequence ID" value="KAF5377739.1"/>
    <property type="molecule type" value="Genomic_DNA"/>
</dbReference>
<dbReference type="Pfam" id="PF00171">
    <property type="entry name" value="Aldedh"/>
    <property type="match status" value="1"/>
</dbReference>
<feature type="compositionally biased region" description="Basic and acidic residues" evidence="5">
    <location>
        <begin position="43"/>
        <end position="79"/>
    </location>
</feature>
<dbReference type="PROSITE" id="PS00687">
    <property type="entry name" value="ALDEHYDE_DEHYDR_GLU"/>
    <property type="match status" value="1"/>
</dbReference>
<dbReference type="PANTHER" id="PTHR11699">
    <property type="entry name" value="ALDEHYDE DEHYDROGENASE-RELATED"/>
    <property type="match status" value="1"/>
</dbReference>
<name>A0A8H5M219_9AGAR</name>
<evidence type="ECO:0000256" key="2">
    <source>
        <dbReference type="ARBA" id="ARBA00023002"/>
    </source>
</evidence>
<organism evidence="8 9">
    <name type="scientific">Collybiopsis confluens</name>
    <dbReference type="NCBI Taxonomy" id="2823264"/>
    <lineage>
        <taxon>Eukaryota</taxon>
        <taxon>Fungi</taxon>
        <taxon>Dikarya</taxon>
        <taxon>Basidiomycota</taxon>
        <taxon>Agaricomycotina</taxon>
        <taxon>Agaricomycetes</taxon>
        <taxon>Agaricomycetidae</taxon>
        <taxon>Agaricales</taxon>
        <taxon>Marasmiineae</taxon>
        <taxon>Omphalotaceae</taxon>
        <taxon>Collybiopsis</taxon>
    </lineage>
</organism>
<evidence type="ECO:0000313" key="8">
    <source>
        <dbReference type="EMBL" id="KAF5377739.1"/>
    </source>
</evidence>
<feature type="compositionally biased region" description="Basic and acidic residues" evidence="5">
    <location>
        <begin position="92"/>
        <end position="116"/>
    </location>
</feature>
<evidence type="ECO:0000313" key="9">
    <source>
        <dbReference type="Proteomes" id="UP000518752"/>
    </source>
</evidence>
<sequence>MATVHPSRMGLVPQDSSSRRRHSPSPRRRSRPTPSPPRRSRSRSRDRESRAKYDHNRGGDRGDRNGYRHSSHHQDDHDRGRRRSPSLSRNGDGGERRASPQYDDYRRPRTPPREDSAGASGAKNMYPNRNPNHAVPRGGGGSDFFESRRMQRDNATVDVWPSSPKAPVRELSPKRDKSSGKKSKRRYSPSDTDSSEEAEQQKRKERKGRKQKDRKKEERRDKKRKRSHRRFQSDDEGDEERHHRSSRKKSYSRSASPTPKNQPTSSRRRSRSRSPPSDDDWVVKNALGTMAPPPPPPVPAFAEPNMTYSRDMGGERGEDDDDDDDAVGPQPAQKANAKRVDERAYGGALLRGEGSAMAAFLQDGTESRIPRRGEIGLTSDEIAQYEDVGYVMSGSRHRRMNAVRIRKENQVISAEEKRGILKLQKEERERREAILREEFSELVHESLKERTMPERFSVDLDTPVYKGKVSCPTGLFINGKFVEAVEGGTIDIVNPSTGKVLTKVAAATSADVDIAVEAARKAYKTSWGLKVPGSKRGEYLNKLADLLQANIDEFAALECLNVGKPWSESRGFDLELTLKTIRYYAGWADKVEGRTIETNDTKLAYTRHEPYGVVGQIVPWNYPITMVSWKIAPALATGNVVVLKPSEITPLTALKLAELVVEAGFPPGVVNIIPGYGATAGAAISLHPHIRKIAFTGSTLTGRKIQEASAKSNLKVVTLELGGKSPNIIFDDADLEQAVKWSSIAIFSNSGQVCTAGSRIFVQEGIYDAFIKAFSAAAQNINHKTGDPFAEGTVHGPVVSQTQLDRVLGYIKSAKDQGAKAFIGGERHDISDGYYVKPTIFTDCTPDMKVVQEEVFGPVAAVVKFKTEEEAIEMANDTEYGLASAVFTENVGRAIRVSNALEAGMTWVNCNVATEYNVPFGGYKQSGVGRELGSYAIST</sequence>
<dbReference type="GO" id="GO:0016620">
    <property type="term" value="F:oxidoreductase activity, acting on the aldehyde or oxo group of donors, NAD or NADP as acceptor"/>
    <property type="evidence" value="ECO:0007669"/>
    <property type="project" value="InterPro"/>
</dbReference>
<feature type="compositionally biased region" description="Acidic residues" evidence="5">
    <location>
        <begin position="317"/>
        <end position="326"/>
    </location>
</feature>
<feature type="compositionally biased region" description="Basic and acidic residues" evidence="5">
    <location>
        <begin position="167"/>
        <end position="179"/>
    </location>
</feature>
<dbReference type="CDD" id="cd07091">
    <property type="entry name" value="ALDH_F1-2_Ald2-like"/>
    <property type="match status" value="1"/>
</dbReference>
<evidence type="ECO:0008006" key="10">
    <source>
        <dbReference type="Google" id="ProtNLM"/>
    </source>
</evidence>
<dbReference type="Proteomes" id="UP000518752">
    <property type="component" value="Unassembled WGS sequence"/>
</dbReference>
<feature type="active site" evidence="3">
    <location>
        <position position="720"/>
    </location>
</feature>
<dbReference type="InterPro" id="IPR016163">
    <property type="entry name" value="Ald_DH_C"/>
</dbReference>
<gene>
    <name evidence="8" type="ORF">D9757_009381</name>
</gene>
<proteinExistence type="inferred from homology"/>
<dbReference type="InterPro" id="IPR016161">
    <property type="entry name" value="Ald_DH/histidinol_DH"/>
</dbReference>
<feature type="compositionally biased region" description="Basic residues" evidence="5">
    <location>
        <begin position="221"/>
        <end position="230"/>
    </location>
</feature>
<evidence type="ECO:0000256" key="4">
    <source>
        <dbReference type="RuleBase" id="RU003345"/>
    </source>
</evidence>
<keyword evidence="9" id="KW-1185">Reference proteome</keyword>
<evidence type="ECO:0000259" key="7">
    <source>
        <dbReference type="Pfam" id="PF06047"/>
    </source>
</evidence>
<evidence type="ECO:0000256" key="5">
    <source>
        <dbReference type="SAM" id="MobiDB-lite"/>
    </source>
</evidence>
<evidence type="ECO:0000256" key="1">
    <source>
        <dbReference type="ARBA" id="ARBA00009986"/>
    </source>
</evidence>
<dbReference type="Gene3D" id="3.40.605.10">
    <property type="entry name" value="Aldehyde Dehydrogenase, Chain A, domain 1"/>
    <property type="match status" value="1"/>
</dbReference>
<comment type="caution">
    <text evidence="8">The sequence shown here is derived from an EMBL/GenBank/DDBJ whole genome shotgun (WGS) entry which is preliminary data.</text>
</comment>
<dbReference type="InterPro" id="IPR016160">
    <property type="entry name" value="Ald_DH_CS_CYS"/>
</dbReference>
<dbReference type="Gene3D" id="3.40.309.10">
    <property type="entry name" value="Aldehyde Dehydrogenase, Chain A, domain 2"/>
    <property type="match status" value="1"/>
</dbReference>
<dbReference type="Pfam" id="PF06047">
    <property type="entry name" value="Nkap_C"/>
    <property type="match status" value="1"/>
</dbReference>
<keyword evidence="2 4" id="KW-0560">Oxidoreductase</keyword>
<feature type="compositionally biased region" description="Basic residues" evidence="5">
    <location>
        <begin position="19"/>
        <end position="31"/>
    </location>
</feature>
<evidence type="ECO:0000256" key="3">
    <source>
        <dbReference type="PROSITE-ProRule" id="PRU10007"/>
    </source>
</evidence>
<dbReference type="FunFam" id="3.40.605.10:FF:000050">
    <property type="entry name" value="Aldehyde dehydrogenase, mitochondrial"/>
    <property type="match status" value="1"/>
</dbReference>
<feature type="compositionally biased region" description="Basic residues" evidence="5">
    <location>
        <begin position="203"/>
        <end position="213"/>
    </location>
</feature>
<comment type="similarity">
    <text evidence="1 4">Belongs to the aldehyde dehydrogenase family.</text>
</comment>
<dbReference type="InterPro" id="IPR016162">
    <property type="entry name" value="Ald_DH_N"/>
</dbReference>
<accession>A0A8H5M219</accession>
<dbReference type="SUPFAM" id="SSF53720">
    <property type="entry name" value="ALDH-like"/>
    <property type="match status" value="1"/>
</dbReference>
<protein>
    <recommendedName>
        <fullName evidence="10">Aldehyde dehydrogenase domain-containing protein</fullName>
    </recommendedName>
</protein>
<dbReference type="InterPro" id="IPR015590">
    <property type="entry name" value="Aldehyde_DH_dom"/>
</dbReference>
<dbReference type="InterPro" id="IPR009269">
    <property type="entry name" value="NKAP_C"/>
</dbReference>
<dbReference type="GO" id="GO:0003682">
    <property type="term" value="F:chromatin binding"/>
    <property type="evidence" value="ECO:0007669"/>
    <property type="project" value="InterPro"/>
</dbReference>
<dbReference type="InterPro" id="IPR029510">
    <property type="entry name" value="Ald_DH_CS_GLU"/>
</dbReference>
<feature type="domain" description="Aldehyde dehydrogenase" evidence="6">
    <location>
        <begin position="483"/>
        <end position="937"/>
    </location>
</feature>
<feature type="domain" description="NF-kappa-B-activating protein C-terminal" evidence="7">
    <location>
        <begin position="343"/>
        <end position="444"/>
    </location>
</feature>
<evidence type="ECO:0000259" key="6">
    <source>
        <dbReference type="Pfam" id="PF00171"/>
    </source>
</evidence>
<dbReference type="OrthoDB" id="310895at2759"/>
<dbReference type="PROSITE" id="PS00070">
    <property type="entry name" value="ALDEHYDE_DEHYDR_CYS"/>
    <property type="match status" value="1"/>
</dbReference>